<organism evidence="17 18">
    <name type="scientific">Desulfofervidus auxilii</name>
    <dbReference type="NCBI Taxonomy" id="1621989"/>
    <lineage>
        <taxon>Bacteria</taxon>
        <taxon>Pseudomonadati</taxon>
        <taxon>Thermodesulfobacteriota</taxon>
        <taxon>Candidatus Desulfofervidia</taxon>
        <taxon>Candidatus Desulfofervidales</taxon>
        <taxon>Candidatus Desulfofervidaceae</taxon>
        <taxon>Candidatus Desulfofervidus</taxon>
    </lineage>
</organism>
<evidence type="ECO:0000256" key="9">
    <source>
        <dbReference type="ARBA" id="ARBA00023204"/>
    </source>
</evidence>
<proteinExistence type="predicted"/>
<keyword evidence="3" id="KW-0227">DNA damage</keyword>
<feature type="binding site" evidence="14">
    <location>
        <begin position="16"/>
        <end position="23"/>
    </location>
    <ligand>
        <name>ATP</name>
        <dbReference type="ChEBI" id="CHEBI:30616"/>
    </ligand>
</feature>
<dbReference type="GO" id="GO:0005829">
    <property type="term" value="C:cytosol"/>
    <property type="evidence" value="ECO:0007669"/>
    <property type="project" value="TreeGrafter"/>
</dbReference>
<dbReference type="SUPFAM" id="SSF52980">
    <property type="entry name" value="Restriction endonuclease-like"/>
    <property type="match status" value="1"/>
</dbReference>
<evidence type="ECO:0000256" key="10">
    <source>
        <dbReference type="ARBA" id="ARBA00023235"/>
    </source>
</evidence>
<feature type="domain" description="UvrD-like helicase ATP-binding" evidence="15">
    <location>
        <begin position="1"/>
        <end position="462"/>
    </location>
</feature>
<dbReference type="Gene3D" id="3.40.50.300">
    <property type="entry name" value="P-loop containing nucleotide triphosphate hydrolases"/>
    <property type="match status" value="4"/>
</dbReference>
<keyword evidence="2 14" id="KW-0547">Nucleotide-binding</keyword>
<dbReference type="InterPro" id="IPR027417">
    <property type="entry name" value="P-loop_NTPase"/>
</dbReference>
<keyword evidence="1" id="KW-0540">Nuclease</keyword>
<evidence type="ECO:0000256" key="3">
    <source>
        <dbReference type="ARBA" id="ARBA00022763"/>
    </source>
</evidence>
<evidence type="ECO:0000256" key="14">
    <source>
        <dbReference type="PROSITE-ProRule" id="PRU00560"/>
    </source>
</evidence>
<evidence type="ECO:0000313" key="18">
    <source>
        <dbReference type="Proteomes" id="UP000070560"/>
    </source>
</evidence>
<keyword evidence="18" id="KW-1185">Reference proteome</keyword>
<name>A0A7U4QKZ6_DESA2</name>
<dbReference type="OrthoDB" id="9810135at2"/>
<evidence type="ECO:0000256" key="6">
    <source>
        <dbReference type="ARBA" id="ARBA00022839"/>
    </source>
</evidence>
<evidence type="ECO:0000256" key="8">
    <source>
        <dbReference type="ARBA" id="ARBA00023125"/>
    </source>
</evidence>
<feature type="domain" description="UvrD-like helicase C-terminal" evidence="16">
    <location>
        <begin position="466"/>
        <end position="717"/>
    </location>
</feature>
<dbReference type="GO" id="GO:0005524">
    <property type="term" value="F:ATP binding"/>
    <property type="evidence" value="ECO:0007669"/>
    <property type="project" value="UniProtKB-UniRule"/>
</dbReference>
<dbReference type="GO" id="GO:0003677">
    <property type="term" value="F:DNA binding"/>
    <property type="evidence" value="ECO:0007669"/>
    <property type="project" value="UniProtKB-KW"/>
</dbReference>
<evidence type="ECO:0000256" key="4">
    <source>
        <dbReference type="ARBA" id="ARBA00022801"/>
    </source>
</evidence>
<accession>A0A7U4QKZ6</accession>
<evidence type="ECO:0000313" key="17">
    <source>
        <dbReference type="EMBL" id="AMM41291.1"/>
    </source>
</evidence>
<keyword evidence="5 14" id="KW-0347">Helicase</keyword>
<evidence type="ECO:0000256" key="2">
    <source>
        <dbReference type="ARBA" id="ARBA00022741"/>
    </source>
</evidence>
<dbReference type="InterPro" id="IPR014016">
    <property type="entry name" value="UvrD-like_ATP-bd"/>
</dbReference>
<dbReference type="GO" id="GO:0000725">
    <property type="term" value="P:recombinational repair"/>
    <property type="evidence" value="ECO:0007669"/>
    <property type="project" value="TreeGrafter"/>
</dbReference>
<evidence type="ECO:0000256" key="11">
    <source>
        <dbReference type="ARBA" id="ARBA00034617"/>
    </source>
</evidence>
<evidence type="ECO:0000256" key="1">
    <source>
        <dbReference type="ARBA" id="ARBA00022722"/>
    </source>
</evidence>
<gene>
    <name evidence="17" type="ORF">HS1_001492</name>
</gene>
<evidence type="ECO:0000259" key="16">
    <source>
        <dbReference type="PROSITE" id="PS51217"/>
    </source>
</evidence>
<dbReference type="Gene3D" id="3.90.320.10">
    <property type="match status" value="1"/>
</dbReference>
<keyword evidence="10" id="KW-0413">Isomerase</keyword>
<keyword evidence="8" id="KW-0238">DNA-binding</keyword>
<dbReference type="InterPro" id="IPR011335">
    <property type="entry name" value="Restrct_endonuc-II-like"/>
</dbReference>
<protein>
    <recommendedName>
        <fullName evidence="12">DNA 3'-5' helicase</fullName>
        <ecNumber evidence="12">5.6.2.4</ecNumber>
    </recommendedName>
</protein>
<keyword evidence="4 14" id="KW-0378">Hydrolase</keyword>
<dbReference type="PANTHER" id="PTHR11070:SF67">
    <property type="entry name" value="DNA 3'-5' HELICASE"/>
    <property type="match status" value="1"/>
</dbReference>
<dbReference type="AlphaFoldDB" id="A0A7U4QKZ6"/>
<dbReference type="Pfam" id="PF00580">
    <property type="entry name" value="UvrD-helicase"/>
    <property type="match status" value="1"/>
</dbReference>
<sequence length="1038" mass="121135">MDSEIYDPHFHIALEASAGTGKTYNLTLRLLHLLLGQISSSITNPEELRKVFQEIVALTFTNKAAQEMKERLLKWLKDCITLGKNSKNSDIVNILPPQIEPKQLQKKALVIYQALLNDFSALEIGTLDSFFSSIIRLFPFETGVGLDVEIADEAKEKIMFEEALDRLFTEINEDKNLKKGILEIYRLGLARRDYNVRAWLKDFFSTCLIHHQEIEETYFENLSLDLSDLKETERVFAAIECFIKTLTPHLKHKGAQQEIEKLKQAKERKNIKEIFKINFLSKSSLNDHGYFKNLPPDCESSFEKLRQTIMEYVEQGNKWQVGLLLRLYHRFYHCFETIKKRENCITFSDLAGLTYNLLVKDGLLARNKEFFYYRLDKRVKHLLLDEFQDTSVVQWQVLEPLVNELIAGIGTRDTAGSFFYVGDKKQAIYRFRGGEVGLFDYVKRRFSGWITEKTLPINFRSAAGLINFVNIVFKDLAENEKFPFYPQKPSEENQDSPFYIELSLLSPDDDQHSYLGEFISKKIQQLKRAGLSYKDIAILVRKSSTTDKFLPILKAKNIPCGTETQVQLVLAPAARTVLALLHFLDDPQQEIELFTFLKAINLSPKEIHRLALSKRPLLSALPAAIEEKVKQIWQKVDLVPLPQLLKEIYEIFNLFSIYPDRENLLALLDIAYEFEKNNIRSLREFLNYVNEKKEYLSQAKEAMADAVQVMTIHKAKGLEFEAVILPEMGYDCLKNKDKLIFKYSPESMKLEGIYIKPDKNEAALSPTLKEVKAYAEETHLRDELNLFYVASTRAKSILMMIGQPSKNYRLPRNCWLNYVVRALRKKLDLNTLKNISEICLEREGEILPRTKPPQKPSYYFQSTFEISHLQRPFKTETPELIVLNHPQLEQVFGEAFHYVMSWLRSKKDNVKKAIDRAREKYGLYLTKTDFEDIENRALRVLNCPDLQPYFFSKNKVLTECPLLFIQDKIQSYRPDRVVLLKDKIVVLDYKTQLNPEREQEYIQQVRQYQTILRKIFPNYHCEAYLVYVLKNKIYVEQV</sequence>
<keyword evidence="6" id="KW-0269">Exonuclease</keyword>
<dbReference type="PANTHER" id="PTHR11070">
    <property type="entry name" value="UVRD / RECB / PCRA DNA HELICASE FAMILY MEMBER"/>
    <property type="match status" value="1"/>
</dbReference>
<dbReference type="InterPro" id="IPR000212">
    <property type="entry name" value="DNA_helicase_UvrD/REP"/>
</dbReference>
<comment type="catalytic activity">
    <reaction evidence="11">
        <text>Couples ATP hydrolysis with the unwinding of duplex DNA by translocating in the 3'-5' direction.</text>
        <dbReference type="EC" id="5.6.2.4"/>
    </reaction>
</comment>
<evidence type="ECO:0000259" key="15">
    <source>
        <dbReference type="PROSITE" id="PS51198"/>
    </source>
</evidence>
<reference evidence="17 18" key="1">
    <citation type="submission" date="2015-10" db="EMBL/GenBank/DDBJ databases">
        <title>Candidatus Desulfofervidus auxilii, a hydrogenotrophic sulfate-reducing bacterium involved in the thermophilic anaerobic oxidation of methane.</title>
        <authorList>
            <person name="Krukenberg V."/>
            <person name="Richter M."/>
            <person name="Wegener G."/>
        </authorList>
    </citation>
    <scope>NUCLEOTIDE SEQUENCE [LARGE SCALE GENOMIC DNA]</scope>
    <source>
        <strain evidence="17 18">HS1</strain>
    </source>
</reference>
<keyword evidence="7 14" id="KW-0067">ATP-binding</keyword>
<dbReference type="RefSeq" id="WP_066063117.1">
    <property type="nucleotide sequence ID" value="NZ_CP013015.1"/>
</dbReference>
<dbReference type="PROSITE" id="PS51217">
    <property type="entry name" value="UVRD_HELICASE_CTER"/>
    <property type="match status" value="1"/>
</dbReference>
<keyword evidence="9" id="KW-0234">DNA repair</keyword>
<dbReference type="KEGG" id="daw:HS1_001492"/>
<evidence type="ECO:0000256" key="13">
    <source>
        <dbReference type="ARBA" id="ARBA00048988"/>
    </source>
</evidence>
<evidence type="ECO:0000256" key="5">
    <source>
        <dbReference type="ARBA" id="ARBA00022806"/>
    </source>
</evidence>
<dbReference type="GO" id="GO:0043138">
    <property type="term" value="F:3'-5' DNA helicase activity"/>
    <property type="evidence" value="ECO:0007669"/>
    <property type="project" value="UniProtKB-EC"/>
</dbReference>
<comment type="catalytic activity">
    <reaction evidence="13">
        <text>ATP + H2O = ADP + phosphate + H(+)</text>
        <dbReference type="Rhea" id="RHEA:13065"/>
        <dbReference type="ChEBI" id="CHEBI:15377"/>
        <dbReference type="ChEBI" id="CHEBI:15378"/>
        <dbReference type="ChEBI" id="CHEBI:30616"/>
        <dbReference type="ChEBI" id="CHEBI:43474"/>
        <dbReference type="ChEBI" id="CHEBI:456216"/>
        <dbReference type="EC" id="5.6.2.4"/>
    </reaction>
</comment>
<dbReference type="SUPFAM" id="SSF52540">
    <property type="entry name" value="P-loop containing nucleoside triphosphate hydrolases"/>
    <property type="match status" value="1"/>
</dbReference>
<dbReference type="Proteomes" id="UP000070560">
    <property type="component" value="Chromosome"/>
</dbReference>
<evidence type="ECO:0000256" key="7">
    <source>
        <dbReference type="ARBA" id="ARBA00022840"/>
    </source>
</evidence>
<dbReference type="PROSITE" id="PS51198">
    <property type="entry name" value="UVRD_HELICASE_ATP_BIND"/>
    <property type="match status" value="1"/>
</dbReference>
<dbReference type="GO" id="GO:0004527">
    <property type="term" value="F:exonuclease activity"/>
    <property type="evidence" value="ECO:0007669"/>
    <property type="project" value="UniProtKB-KW"/>
</dbReference>
<dbReference type="InterPro" id="IPR014017">
    <property type="entry name" value="DNA_helicase_UvrD-like_C"/>
</dbReference>
<evidence type="ECO:0000256" key="12">
    <source>
        <dbReference type="ARBA" id="ARBA00034808"/>
    </source>
</evidence>
<dbReference type="EMBL" id="CP013015">
    <property type="protein sequence ID" value="AMM41291.1"/>
    <property type="molecule type" value="Genomic_DNA"/>
</dbReference>
<dbReference type="Pfam" id="PF13361">
    <property type="entry name" value="UvrD_C"/>
    <property type="match status" value="2"/>
</dbReference>
<dbReference type="EC" id="5.6.2.4" evidence="12"/>
<dbReference type="InterPro" id="IPR011604">
    <property type="entry name" value="PDDEXK-like_dom_sf"/>
</dbReference>